<accession>A0A8S0WCK2</accession>
<gene>
    <name evidence="3" type="ORF">AAE3_LOCUS13015</name>
</gene>
<feature type="region of interest" description="Disordered" evidence="1">
    <location>
        <begin position="108"/>
        <end position="182"/>
    </location>
</feature>
<dbReference type="InterPro" id="IPR057670">
    <property type="entry name" value="SH3_retrovirus"/>
</dbReference>
<evidence type="ECO:0000259" key="2">
    <source>
        <dbReference type="Pfam" id="PF25597"/>
    </source>
</evidence>
<name>A0A8S0WCK2_CYCAE</name>
<evidence type="ECO:0000256" key="1">
    <source>
        <dbReference type="SAM" id="MobiDB-lite"/>
    </source>
</evidence>
<keyword evidence="4" id="KW-1185">Reference proteome</keyword>
<feature type="domain" description="Retroviral polymerase SH3-like" evidence="2">
    <location>
        <begin position="44"/>
        <end position="97"/>
    </location>
</feature>
<dbReference type="AlphaFoldDB" id="A0A8S0WCK2"/>
<protein>
    <recommendedName>
        <fullName evidence="2">Retroviral polymerase SH3-like domain-containing protein</fullName>
    </recommendedName>
</protein>
<feature type="compositionally biased region" description="Pro residues" evidence="1">
    <location>
        <begin position="127"/>
        <end position="175"/>
    </location>
</feature>
<evidence type="ECO:0000313" key="4">
    <source>
        <dbReference type="Proteomes" id="UP000467700"/>
    </source>
</evidence>
<dbReference type="EMBL" id="CACVBS010000096">
    <property type="protein sequence ID" value="CAA7270788.1"/>
    <property type="molecule type" value="Genomic_DNA"/>
</dbReference>
<evidence type="ECO:0000313" key="3">
    <source>
        <dbReference type="EMBL" id="CAA7270788.1"/>
    </source>
</evidence>
<reference evidence="3 4" key="1">
    <citation type="submission" date="2020-01" db="EMBL/GenBank/DDBJ databases">
        <authorList>
            <person name="Gupta K D."/>
        </authorList>
    </citation>
    <scope>NUCLEOTIDE SEQUENCE [LARGE SCALE GENOMIC DNA]</scope>
</reference>
<dbReference type="Proteomes" id="UP000467700">
    <property type="component" value="Unassembled WGS sequence"/>
</dbReference>
<comment type="caution">
    <text evidence="3">The sequence shown here is derived from an EMBL/GenBank/DDBJ whole genome shotgun (WGS) entry which is preliminary data.</text>
</comment>
<proteinExistence type="predicted"/>
<sequence>MITESHLPPSFWSYCLAAHVHVWNRLPTAPLPHTTPFEAWHKKKPDDQCKLLQPHMEKCVFLGYPSGYKGWTFFNPTTKKIIISERAEFDERYFPGLSTGPVAKVDLTPPGQLPLPQMANLPDLPDEPPVIIPSGSSPPPSQPPSPQPSPPPPSPPNSPSPSPPQSSSPPPPPEAPEPRHST</sequence>
<dbReference type="Pfam" id="PF25597">
    <property type="entry name" value="SH3_retrovirus"/>
    <property type="match status" value="1"/>
</dbReference>
<dbReference type="OrthoDB" id="3243429at2759"/>
<organism evidence="3 4">
    <name type="scientific">Cyclocybe aegerita</name>
    <name type="common">Black poplar mushroom</name>
    <name type="synonym">Agrocybe aegerita</name>
    <dbReference type="NCBI Taxonomy" id="1973307"/>
    <lineage>
        <taxon>Eukaryota</taxon>
        <taxon>Fungi</taxon>
        <taxon>Dikarya</taxon>
        <taxon>Basidiomycota</taxon>
        <taxon>Agaricomycotina</taxon>
        <taxon>Agaricomycetes</taxon>
        <taxon>Agaricomycetidae</taxon>
        <taxon>Agaricales</taxon>
        <taxon>Agaricineae</taxon>
        <taxon>Bolbitiaceae</taxon>
        <taxon>Cyclocybe</taxon>
    </lineage>
</organism>
<dbReference type="PRINTS" id="PR01217">
    <property type="entry name" value="PRICHEXTENSN"/>
</dbReference>